<evidence type="ECO:0000256" key="4">
    <source>
        <dbReference type="ARBA" id="ARBA00022679"/>
    </source>
</evidence>
<dbReference type="PANTHER" id="PTHR33908:SF11">
    <property type="entry name" value="MEMBRANE PROTEIN"/>
    <property type="match status" value="1"/>
</dbReference>
<comment type="subcellular location">
    <subcellularLocation>
        <location evidence="1">Cell membrane</location>
        <topology evidence="1">Multi-pass membrane protein</topology>
    </subcellularLocation>
</comment>
<keyword evidence="11" id="KW-1185">Reference proteome</keyword>
<accession>A0A3G1B0X9</accession>
<feature type="domain" description="Glycosyltransferase RgtA/B/C/D-like" evidence="9">
    <location>
        <begin position="94"/>
        <end position="222"/>
    </location>
</feature>
<evidence type="ECO:0000256" key="5">
    <source>
        <dbReference type="ARBA" id="ARBA00022692"/>
    </source>
</evidence>
<evidence type="ECO:0000256" key="1">
    <source>
        <dbReference type="ARBA" id="ARBA00004651"/>
    </source>
</evidence>
<dbReference type="AlphaFoldDB" id="A0A3G1B0X9"/>
<dbReference type="GO" id="GO:0016763">
    <property type="term" value="F:pentosyltransferase activity"/>
    <property type="evidence" value="ECO:0007669"/>
    <property type="project" value="TreeGrafter"/>
</dbReference>
<evidence type="ECO:0000259" key="9">
    <source>
        <dbReference type="Pfam" id="PF13231"/>
    </source>
</evidence>
<feature type="transmembrane region" description="Helical" evidence="8">
    <location>
        <begin position="283"/>
        <end position="301"/>
    </location>
</feature>
<feature type="transmembrane region" description="Helical" evidence="8">
    <location>
        <begin position="172"/>
        <end position="197"/>
    </location>
</feature>
<feature type="transmembrane region" description="Helical" evidence="8">
    <location>
        <begin position="209"/>
        <end position="230"/>
    </location>
</feature>
<feature type="transmembrane region" description="Helical" evidence="8">
    <location>
        <begin position="142"/>
        <end position="160"/>
    </location>
</feature>
<feature type="transmembrane region" description="Helical" evidence="8">
    <location>
        <begin position="93"/>
        <end position="111"/>
    </location>
</feature>
<evidence type="ECO:0000313" key="11">
    <source>
        <dbReference type="Proteomes" id="UP000266745"/>
    </source>
</evidence>
<evidence type="ECO:0000256" key="3">
    <source>
        <dbReference type="ARBA" id="ARBA00022676"/>
    </source>
</evidence>
<keyword evidence="6 8" id="KW-1133">Transmembrane helix</keyword>
<evidence type="ECO:0000313" key="10">
    <source>
        <dbReference type="EMBL" id="AJZ75389.1"/>
    </source>
</evidence>
<dbReference type="STRING" id="1603555.SU86_002200"/>
<proteinExistence type="predicted"/>
<gene>
    <name evidence="10" type="ORF">SU86_002200</name>
</gene>
<dbReference type="KEGG" id="tah:SU86_002200"/>
<keyword evidence="5 8" id="KW-0812">Transmembrane</keyword>
<dbReference type="GO" id="GO:0008610">
    <property type="term" value="P:lipid biosynthetic process"/>
    <property type="evidence" value="ECO:0007669"/>
    <property type="project" value="UniProtKB-ARBA"/>
</dbReference>
<protein>
    <recommendedName>
        <fullName evidence="9">Glycosyltransferase RgtA/B/C/D-like domain-containing protein</fullName>
    </recommendedName>
</protein>
<evidence type="ECO:0000256" key="7">
    <source>
        <dbReference type="ARBA" id="ARBA00023136"/>
    </source>
</evidence>
<keyword evidence="4" id="KW-0808">Transferase</keyword>
<sequence>MPRKILILLLILGVSSFTHLWNPVGFPEIFYDEGVYMQRTIHVINGDGPQVAKFYDHPFFGQVFLGSILYSVGYPDALNPNGTDPESLKSLYLIPRVLMGLLAIFDTFLIYKIAQKQYNSRIAVFASLLFAVMPMTWITRRILLDSILLPFVLLSILFMVCSKNSTKKNWLVLFSGMFLGLAILTKIPSFTMIPLVIYLAYSYHKDKRLLVLLLVPILLIPMIWPAYSIIHDQFEYWKKDVLWQSQRQNSGIQNTALSFGAIDPVLFGLGITGVIYSVMRKNVFVLLWILPFIVFLSLIGYTQYFHWMLVLPGFCVAAAVLISDLGKNHTKEKIKQYAPILSMTVIASFGLVSTILLLSLDVTANQFESAVFAANYASDHNGVVLAGPHHSWIYNGILEMNLYQDYSVMLFDKAPSDYVLLADPHFHLDSYRGDVLEQVYNSTTPIKSFTSMKSNYDVYQYPYSSLGYNYDAGLIEIRSSPDLAD</sequence>
<organism evidence="10 11">
    <name type="scientific">Candidatus Nitrosotenuis cloacae</name>
    <dbReference type="NCBI Taxonomy" id="1603555"/>
    <lineage>
        <taxon>Archaea</taxon>
        <taxon>Nitrososphaerota</taxon>
        <taxon>Candidatus Nitrosotenuis</taxon>
    </lineage>
</organism>
<keyword evidence="7 8" id="KW-0472">Membrane</keyword>
<dbReference type="InterPro" id="IPR038731">
    <property type="entry name" value="RgtA/B/C-like"/>
</dbReference>
<feature type="transmembrane region" description="Helical" evidence="8">
    <location>
        <begin position="337"/>
        <end position="360"/>
    </location>
</feature>
<evidence type="ECO:0000256" key="8">
    <source>
        <dbReference type="SAM" id="Phobius"/>
    </source>
</evidence>
<name>A0A3G1B0X9_9ARCH</name>
<evidence type="ECO:0000256" key="2">
    <source>
        <dbReference type="ARBA" id="ARBA00022475"/>
    </source>
</evidence>
<dbReference type="EMBL" id="CP011097">
    <property type="protein sequence ID" value="AJZ75389.1"/>
    <property type="molecule type" value="Genomic_DNA"/>
</dbReference>
<dbReference type="Proteomes" id="UP000266745">
    <property type="component" value="Chromosome"/>
</dbReference>
<evidence type="ECO:0000256" key="6">
    <source>
        <dbReference type="ARBA" id="ARBA00022989"/>
    </source>
</evidence>
<dbReference type="InterPro" id="IPR050297">
    <property type="entry name" value="LipidA_mod_glycosyltrf_83"/>
</dbReference>
<keyword evidence="3" id="KW-0328">Glycosyltransferase</keyword>
<feature type="transmembrane region" description="Helical" evidence="8">
    <location>
        <begin position="256"/>
        <end position="276"/>
    </location>
</feature>
<dbReference type="PANTHER" id="PTHR33908">
    <property type="entry name" value="MANNOSYLTRANSFERASE YKCB-RELATED"/>
    <property type="match status" value="1"/>
</dbReference>
<feature type="transmembrane region" description="Helical" evidence="8">
    <location>
        <begin position="307"/>
        <end position="325"/>
    </location>
</feature>
<reference evidence="10 11" key="1">
    <citation type="journal article" date="2016" name="Sci. Rep.">
        <title>A novel ammonia-oxidizing archaeon from wastewater treatment plant: Its enrichment, physiological and genomic characteristics.</title>
        <authorList>
            <person name="Li Y."/>
            <person name="Ding K."/>
            <person name="Wen X."/>
            <person name="Zhang B."/>
            <person name="Shen B."/>
            <person name="Yang Y."/>
        </authorList>
    </citation>
    <scope>NUCLEOTIDE SEQUENCE [LARGE SCALE GENOMIC DNA]</scope>
    <source>
        <strain evidence="10 11">SAT1</strain>
    </source>
</reference>
<keyword evidence="2" id="KW-1003">Cell membrane</keyword>
<dbReference type="Pfam" id="PF13231">
    <property type="entry name" value="PMT_2"/>
    <property type="match status" value="1"/>
</dbReference>
<dbReference type="GO" id="GO:0005886">
    <property type="term" value="C:plasma membrane"/>
    <property type="evidence" value="ECO:0007669"/>
    <property type="project" value="UniProtKB-SubCell"/>
</dbReference>